<keyword evidence="2" id="KW-1185">Reference proteome</keyword>
<protein>
    <submittedName>
        <fullName evidence="1">Uncharacterized protein</fullName>
    </submittedName>
</protein>
<name>A0A5N4BRM7_9FLAO</name>
<reference evidence="1 2" key="1">
    <citation type="journal article" date="2019" name="Stand. Genomic Sci.">
        <title>Draft Whole-Genome Sequence of a Novel Chryseobacterium viscerum Strain Isolated from Fresh Water at Dripping Springs, New Mexico.</title>
        <authorList>
            <person name="Kyndt J.A."/>
            <person name="Moore T.C."/>
        </authorList>
    </citation>
    <scope>NUCLEOTIDE SEQUENCE [LARGE SCALE GENOMIC DNA]</scope>
    <source>
        <strain evidence="1 2">DPS</strain>
    </source>
</reference>
<evidence type="ECO:0000313" key="2">
    <source>
        <dbReference type="Proteomes" id="UP000326384"/>
    </source>
</evidence>
<organism evidence="1 2">
    <name type="scientific">Chryseobacterium viscerum</name>
    <dbReference type="NCBI Taxonomy" id="1037377"/>
    <lineage>
        <taxon>Bacteria</taxon>
        <taxon>Pseudomonadati</taxon>
        <taxon>Bacteroidota</taxon>
        <taxon>Flavobacteriia</taxon>
        <taxon>Flavobacteriales</taxon>
        <taxon>Weeksellaceae</taxon>
        <taxon>Chryseobacterium group</taxon>
        <taxon>Chryseobacterium</taxon>
    </lineage>
</organism>
<sequence>MEKKIDEESKRILRGSHIIQFAELEKGIYGSGKDHFEGIRPNKTFDEISNEHALNTPFGKNSAFYKPTTEDYDALSKDFYTGGINYELLVKDLKEKLGLINSFLFEPERYLLEDKTIYSGSSSFNAPVFSSIKNNKPFLYKKNDKEIHATFDLSKLNTRKNLLSDSYNFGIYFDNYKVTYNLNFIYKDGEDKKFSDVQTDATESTYDFKLNDEYIAIKLYTGNAETFIEFLRIIKGNSQAEQMKNDIIRNYKHFFATAKNNPDIIDALYENIPDFVLEALTDEILWKDFVSLSEKAIDTTGSNENISIINLLKGVKNANWWYNQINKNPEPVRKVFKKFSNKHIEELITSFSRIGLKNWTNKELEQAWKFDIDYEEYKPSDGVNDAYIRYTGFAYYLEKEKKYRVGTALFAHDQDSFPMYYGEKEIGNKIESPFSPMKVVVEEGKELFIPCFVAEYFTNKKIDEEFWIILNNIASGLLPEFGAGIARGAAILSRILSGRKIKTVEELIEFLGKVDQNVMAEDLEKVGIQALFRGTTRSINGELFSGNSNSIEYGASTSTDPIRAVIFGIESSSKPGTKGVLQVYVPKDLKGLNLQSANYRFEKELEIIINTSPENLSNFATKEIAIEDARKLVEEVYGISLDTKMDIDNARYWLENTRKLTPKEASDFSNKLIKLQPANKVYKFVKSPIANDNK</sequence>
<proteinExistence type="predicted"/>
<dbReference type="RefSeq" id="WP_152289627.1">
    <property type="nucleotide sequence ID" value="NZ_VTPV01000004.1"/>
</dbReference>
<accession>A0A5N4BRM7</accession>
<evidence type="ECO:0000313" key="1">
    <source>
        <dbReference type="EMBL" id="KAB1231079.1"/>
    </source>
</evidence>
<gene>
    <name evidence="1" type="ORF">F8D52_08385</name>
</gene>
<dbReference type="Proteomes" id="UP000326384">
    <property type="component" value="Unassembled WGS sequence"/>
</dbReference>
<comment type="caution">
    <text evidence="1">The sequence shown here is derived from an EMBL/GenBank/DDBJ whole genome shotgun (WGS) entry which is preliminary data.</text>
</comment>
<dbReference type="EMBL" id="VTPV01000004">
    <property type="protein sequence ID" value="KAB1231079.1"/>
    <property type="molecule type" value="Genomic_DNA"/>
</dbReference>